<accession>A0A5C3KCG4</accession>
<gene>
    <name evidence="1" type="ORF">FA15DRAFT_570789</name>
</gene>
<name>A0A5C3KCG4_COPMA</name>
<protein>
    <submittedName>
        <fullName evidence="1">Uncharacterized protein</fullName>
    </submittedName>
</protein>
<keyword evidence="2" id="KW-1185">Reference proteome</keyword>
<feature type="non-terminal residue" evidence="1">
    <location>
        <position position="96"/>
    </location>
</feature>
<dbReference type="Proteomes" id="UP000307440">
    <property type="component" value="Unassembled WGS sequence"/>
</dbReference>
<evidence type="ECO:0000313" key="1">
    <source>
        <dbReference type="EMBL" id="TFK17651.1"/>
    </source>
</evidence>
<dbReference type="OrthoDB" id="2947226at2759"/>
<proteinExistence type="predicted"/>
<sequence>DILFDYNIQHDCYSGKCTVNGERTIMQERTTSGQTEKFVEHTGLERFVINTHSFHKAHRLRDIDALQACLRPKPLYPDRQKHHEEAAATLRANKAA</sequence>
<dbReference type="EMBL" id="ML210479">
    <property type="protein sequence ID" value="TFK17651.1"/>
    <property type="molecule type" value="Genomic_DNA"/>
</dbReference>
<dbReference type="AlphaFoldDB" id="A0A5C3KCG4"/>
<evidence type="ECO:0000313" key="2">
    <source>
        <dbReference type="Proteomes" id="UP000307440"/>
    </source>
</evidence>
<feature type="non-terminal residue" evidence="1">
    <location>
        <position position="1"/>
    </location>
</feature>
<dbReference type="STRING" id="230819.A0A5C3KCG4"/>
<organism evidence="1 2">
    <name type="scientific">Coprinopsis marcescibilis</name>
    <name type="common">Agaric fungus</name>
    <name type="synonym">Psathyrella marcescibilis</name>
    <dbReference type="NCBI Taxonomy" id="230819"/>
    <lineage>
        <taxon>Eukaryota</taxon>
        <taxon>Fungi</taxon>
        <taxon>Dikarya</taxon>
        <taxon>Basidiomycota</taxon>
        <taxon>Agaricomycotina</taxon>
        <taxon>Agaricomycetes</taxon>
        <taxon>Agaricomycetidae</taxon>
        <taxon>Agaricales</taxon>
        <taxon>Agaricineae</taxon>
        <taxon>Psathyrellaceae</taxon>
        <taxon>Coprinopsis</taxon>
    </lineage>
</organism>
<reference evidence="1 2" key="1">
    <citation type="journal article" date="2019" name="Nat. Ecol. Evol.">
        <title>Megaphylogeny resolves global patterns of mushroom evolution.</title>
        <authorList>
            <person name="Varga T."/>
            <person name="Krizsan K."/>
            <person name="Foldi C."/>
            <person name="Dima B."/>
            <person name="Sanchez-Garcia M."/>
            <person name="Sanchez-Ramirez S."/>
            <person name="Szollosi G.J."/>
            <person name="Szarkandi J.G."/>
            <person name="Papp V."/>
            <person name="Albert L."/>
            <person name="Andreopoulos W."/>
            <person name="Angelini C."/>
            <person name="Antonin V."/>
            <person name="Barry K.W."/>
            <person name="Bougher N.L."/>
            <person name="Buchanan P."/>
            <person name="Buyck B."/>
            <person name="Bense V."/>
            <person name="Catcheside P."/>
            <person name="Chovatia M."/>
            <person name="Cooper J."/>
            <person name="Damon W."/>
            <person name="Desjardin D."/>
            <person name="Finy P."/>
            <person name="Geml J."/>
            <person name="Haridas S."/>
            <person name="Hughes K."/>
            <person name="Justo A."/>
            <person name="Karasinski D."/>
            <person name="Kautmanova I."/>
            <person name="Kiss B."/>
            <person name="Kocsube S."/>
            <person name="Kotiranta H."/>
            <person name="LaButti K.M."/>
            <person name="Lechner B.E."/>
            <person name="Liimatainen K."/>
            <person name="Lipzen A."/>
            <person name="Lukacs Z."/>
            <person name="Mihaltcheva S."/>
            <person name="Morgado L.N."/>
            <person name="Niskanen T."/>
            <person name="Noordeloos M.E."/>
            <person name="Ohm R.A."/>
            <person name="Ortiz-Santana B."/>
            <person name="Ovrebo C."/>
            <person name="Racz N."/>
            <person name="Riley R."/>
            <person name="Savchenko A."/>
            <person name="Shiryaev A."/>
            <person name="Soop K."/>
            <person name="Spirin V."/>
            <person name="Szebenyi C."/>
            <person name="Tomsovsky M."/>
            <person name="Tulloss R.E."/>
            <person name="Uehling J."/>
            <person name="Grigoriev I.V."/>
            <person name="Vagvolgyi C."/>
            <person name="Papp T."/>
            <person name="Martin F.M."/>
            <person name="Miettinen O."/>
            <person name="Hibbett D.S."/>
            <person name="Nagy L.G."/>
        </authorList>
    </citation>
    <scope>NUCLEOTIDE SEQUENCE [LARGE SCALE GENOMIC DNA]</scope>
    <source>
        <strain evidence="1 2">CBS 121175</strain>
    </source>
</reference>